<evidence type="ECO:0000313" key="3">
    <source>
        <dbReference type="Proteomes" id="UP000095280"/>
    </source>
</evidence>
<proteinExistence type="predicted"/>
<evidence type="ECO:0000256" key="1">
    <source>
        <dbReference type="SAM" id="MobiDB-lite"/>
    </source>
</evidence>
<evidence type="ECO:0000313" key="4">
    <source>
        <dbReference type="WBParaSite" id="maker-uti_cns_0012264-snap-gene-0.2-mRNA-1"/>
    </source>
</evidence>
<feature type="domain" description="Voltage-dependent calcium channel alpha-2/delta subunit conserved region" evidence="2">
    <location>
        <begin position="125"/>
        <end position="557"/>
    </location>
</feature>
<feature type="compositionally biased region" description="Polar residues" evidence="1">
    <location>
        <begin position="79"/>
        <end position="88"/>
    </location>
</feature>
<dbReference type="WBParaSite" id="maker-uti_cns_0012264-snap-gene-0.2-mRNA-1">
    <property type="protein sequence ID" value="maker-uti_cns_0012264-snap-gene-0.2-mRNA-1"/>
    <property type="gene ID" value="maker-uti_cns_0012264-snap-gene-0.2"/>
</dbReference>
<sequence length="827" mass="89042">LSIALPAENAGYVAFDSGIRPAFEQQLDGSLWTVSMADGLAAKATYPSPYAAYLVPTDTPYCSEYYTPPPPSPTLSSTGSANDSNSTADPPPPLPSPPPTAPAFDEHHERELTERLRLAPDNLGNLLQTLALNESACNPHWSASLAADLVLLDSFFKSHAMDPPKPWVASVAASGPGGVTGVFPPGEAAQYRAWRDGWSAGHYRRAAQMPDMLFATVRACMSESTYNLSTVVSTAAPQATRTTTAAADIFGLSSVNSSWPTSPTLGPGPLDVTLYQAVTVKDFSIAVLGVTLSGRWLAETVFTGPFADLCSPDGDNHTCYLVEDGGYIVSANDGSTETVGHFLGTVDEPLMRHLVFNLSVFASVQEYDFQGICRNDLPADPHFSKAAPAGPGPNRLALAVAAAASLLALRTGQQQPEFQLLPRQPLLMTAMATLTLPSLTEGNVLPKGPTFDCIKKGYRYYRDFSVVPPDSSTDELGRSIRLAGLPGTNLLLVAVQKLPGGLRHPDLGRRHSTGFDDYDKLLRDPTRHHGPDVCSQDYRYRERPATCYRSHPKEDRECSPASVISANVALTAVSVLTAVAVLHQLIDRLHCIPTRCFCTTDGLTSAGSHRLGRDRRLGRRFLVRRRRRHRSPFCRSRIGRRHRRGPIGDFTAGAAIGCGDGGGGGSGFQDRGADVVSQSAFCFAGSRLVRALMQQLQPFAQIGQQFGAVSQKVWPSTGGLMQRVQKTLRVSQAGGVGGGSGNGSGRVAAQLGKRFKQVQPRSLSSQLSGHLVYDWQHFVEKTECSLPAKVRRLRLSQLIKDAGQRLGRMSANHVQKGLVGQSQFLWS</sequence>
<reference evidence="4" key="1">
    <citation type="submission" date="2016-11" db="UniProtKB">
        <authorList>
            <consortium name="WormBaseParasite"/>
        </authorList>
    </citation>
    <scope>IDENTIFICATION</scope>
</reference>
<accession>A0A1I8IG88</accession>
<name>A0A1I8IG88_9PLAT</name>
<organism evidence="3 4">
    <name type="scientific">Macrostomum lignano</name>
    <dbReference type="NCBI Taxonomy" id="282301"/>
    <lineage>
        <taxon>Eukaryota</taxon>
        <taxon>Metazoa</taxon>
        <taxon>Spiralia</taxon>
        <taxon>Lophotrochozoa</taxon>
        <taxon>Platyhelminthes</taxon>
        <taxon>Rhabditophora</taxon>
        <taxon>Macrostomorpha</taxon>
        <taxon>Macrostomida</taxon>
        <taxon>Macrostomidae</taxon>
        <taxon>Macrostomum</taxon>
    </lineage>
</organism>
<protein>
    <submittedName>
        <fullName evidence="4">VGCC_alpha2 domain-containing protein</fullName>
    </submittedName>
</protein>
<dbReference type="AlphaFoldDB" id="A0A1I8IG88"/>
<dbReference type="Proteomes" id="UP000095280">
    <property type="component" value="Unplaced"/>
</dbReference>
<feature type="region of interest" description="Disordered" evidence="1">
    <location>
        <begin position="65"/>
        <end position="109"/>
    </location>
</feature>
<dbReference type="InterPro" id="IPR013680">
    <property type="entry name" value="VDCC_a2/dsu"/>
</dbReference>
<evidence type="ECO:0000259" key="2">
    <source>
        <dbReference type="Pfam" id="PF08473"/>
    </source>
</evidence>
<feature type="compositionally biased region" description="Pro residues" evidence="1">
    <location>
        <begin position="89"/>
        <end position="101"/>
    </location>
</feature>
<dbReference type="Pfam" id="PF08473">
    <property type="entry name" value="VGCC_alpha2"/>
    <property type="match status" value="1"/>
</dbReference>
<keyword evidence="3" id="KW-1185">Reference proteome</keyword>